<dbReference type="Proteomes" id="UP001597187">
    <property type="component" value="Unassembled WGS sequence"/>
</dbReference>
<comment type="caution">
    <text evidence="1">The sequence shown here is derived from an EMBL/GenBank/DDBJ whole genome shotgun (WGS) entry which is preliminary data.</text>
</comment>
<gene>
    <name evidence="1" type="ORF">ACFSBT_13570</name>
</gene>
<proteinExistence type="predicted"/>
<sequence length="48" mass="5332">MPTNGYEVHCRECDFLSTCSNGDLARLLAFSHRERTGHETEFSVAGGE</sequence>
<dbReference type="EMBL" id="JBHUDC010000007">
    <property type="protein sequence ID" value="MFD1514305.1"/>
    <property type="molecule type" value="Genomic_DNA"/>
</dbReference>
<organism evidence="1 2">
    <name type="scientific">Halomarina rubra</name>
    <dbReference type="NCBI Taxonomy" id="2071873"/>
    <lineage>
        <taxon>Archaea</taxon>
        <taxon>Methanobacteriati</taxon>
        <taxon>Methanobacteriota</taxon>
        <taxon>Stenosarchaea group</taxon>
        <taxon>Halobacteria</taxon>
        <taxon>Halobacteriales</taxon>
        <taxon>Natronomonadaceae</taxon>
        <taxon>Halomarina</taxon>
    </lineage>
</organism>
<evidence type="ECO:0000313" key="1">
    <source>
        <dbReference type="EMBL" id="MFD1514305.1"/>
    </source>
</evidence>
<name>A0ABD6AWN9_9EURY</name>
<dbReference type="RefSeq" id="WP_250874278.1">
    <property type="nucleotide sequence ID" value="NZ_JALXFV010000007.1"/>
</dbReference>
<reference evidence="1 2" key="1">
    <citation type="journal article" date="2019" name="Int. J. Syst. Evol. Microbiol.">
        <title>The Global Catalogue of Microorganisms (GCM) 10K type strain sequencing project: providing services to taxonomists for standard genome sequencing and annotation.</title>
        <authorList>
            <consortium name="The Broad Institute Genomics Platform"/>
            <consortium name="The Broad Institute Genome Sequencing Center for Infectious Disease"/>
            <person name="Wu L."/>
            <person name="Ma J."/>
        </authorList>
    </citation>
    <scope>NUCLEOTIDE SEQUENCE [LARGE SCALE GENOMIC DNA]</scope>
    <source>
        <strain evidence="1 2">CGMCC 1.12563</strain>
    </source>
</reference>
<dbReference type="AlphaFoldDB" id="A0ABD6AWN9"/>
<evidence type="ECO:0000313" key="2">
    <source>
        <dbReference type="Proteomes" id="UP001597187"/>
    </source>
</evidence>
<accession>A0ABD6AWN9</accession>
<keyword evidence="2" id="KW-1185">Reference proteome</keyword>
<evidence type="ECO:0008006" key="3">
    <source>
        <dbReference type="Google" id="ProtNLM"/>
    </source>
</evidence>
<protein>
    <recommendedName>
        <fullName evidence="3">Crp/Fnr family transcriptional regulator</fullName>
    </recommendedName>
</protein>